<name>A0A1E5TCI9_9FLAO</name>
<dbReference type="Proteomes" id="UP000095713">
    <property type="component" value="Unassembled WGS sequence"/>
</dbReference>
<evidence type="ECO:0000313" key="1">
    <source>
        <dbReference type="EMBL" id="OEK09047.1"/>
    </source>
</evidence>
<sequence>MIKYFILICVLSSLNLFGDAGNDYRFYLELISKNSDTISGYFYHYPYNEYDKFTHYDQNFKNFIKKDSIALYSFISTVNIGNMNIDFSKTDFKKTIDLNKYDHIRVIDYLDFGGGVYRIKELNKN</sequence>
<dbReference type="AlphaFoldDB" id="A0A1E5TCI9"/>
<keyword evidence="2" id="KW-1185">Reference proteome</keyword>
<comment type="caution">
    <text evidence="1">The sequence shown here is derived from an EMBL/GenBank/DDBJ whole genome shotgun (WGS) entry which is preliminary data.</text>
</comment>
<evidence type="ECO:0000313" key="2">
    <source>
        <dbReference type="Proteomes" id="UP000095713"/>
    </source>
</evidence>
<dbReference type="STRING" id="1849968.A8C32_14255"/>
<gene>
    <name evidence="1" type="ORF">A8C32_14255</name>
</gene>
<proteinExistence type="predicted"/>
<dbReference type="EMBL" id="MDJD01000014">
    <property type="protein sequence ID" value="OEK09047.1"/>
    <property type="molecule type" value="Genomic_DNA"/>
</dbReference>
<protein>
    <submittedName>
        <fullName evidence="1">Uncharacterized protein</fullName>
    </submittedName>
</protein>
<organism evidence="1 2">
    <name type="scientific">Flavivirga aquatica</name>
    <dbReference type="NCBI Taxonomy" id="1849968"/>
    <lineage>
        <taxon>Bacteria</taxon>
        <taxon>Pseudomonadati</taxon>
        <taxon>Bacteroidota</taxon>
        <taxon>Flavobacteriia</taxon>
        <taxon>Flavobacteriales</taxon>
        <taxon>Flavobacteriaceae</taxon>
        <taxon>Flavivirga</taxon>
    </lineage>
</organism>
<reference evidence="1 2" key="1">
    <citation type="submission" date="2016-05" db="EMBL/GenBank/DDBJ databases">
        <title>Draft Genome Sequence of Algibacter sp. Strain SK-16 Isolated from the Surface Water of Aburatsubo Inlet.</title>
        <authorList>
            <person name="Wong S.-K."/>
            <person name="Yoshizawa S."/>
            <person name="Nakajima Y."/>
            <person name="Ogura Y."/>
            <person name="Tetsuya H."/>
            <person name="Hamasaki K."/>
        </authorList>
    </citation>
    <scope>NUCLEOTIDE SEQUENCE [LARGE SCALE GENOMIC DNA]</scope>
    <source>
        <strain evidence="1 2">SK-16</strain>
    </source>
</reference>
<accession>A0A1E5TCI9</accession>